<dbReference type="KEGG" id="dma:DMR_14950"/>
<sequence length="196" mass="22945">MRPRLRTIPKTKHEAKFKARTVAQLAGSVATNPCTSGKLPLITTCIKAETILCKDVCGHESKTTHCDNNHHFSQHNFLLFAIYIDIRGRREFGHLGFIFFARKSLAILTFNFGHHRPLFLRRYPNHRRPRHCRRSRFLSNRPQSYFRHRSHSPAHTLYPNQHLRQQTCPGHCRRLMPRLLKPSPVLVAPEQRSYLP</sequence>
<proteinExistence type="predicted"/>
<dbReference type="Proteomes" id="UP000009071">
    <property type="component" value="Chromosome"/>
</dbReference>
<name>C4XNL1_SOLM1</name>
<keyword evidence="2" id="KW-1185">Reference proteome</keyword>
<dbReference type="HOGENOM" id="CLU_1388305_0_0_7"/>
<accession>C4XNL1</accession>
<evidence type="ECO:0000313" key="1">
    <source>
        <dbReference type="EMBL" id="BAH74986.1"/>
    </source>
</evidence>
<dbReference type="AlphaFoldDB" id="C4XNL1"/>
<evidence type="ECO:0000313" key="2">
    <source>
        <dbReference type="Proteomes" id="UP000009071"/>
    </source>
</evidence>
<reference evidence="1 2" key="1">
    <citation type="journal article" date="2009" name="Genome Res.">
        <title>Whole genome sequence of Desulfovibrio magneticus strain RS-1 revealed common gene clusters in magnetotactic bacteria.</title>
        <authorList>
            <person name="Nakazawa H."/>
            <person name="Arakaki A."/>
            <person name="Narita-Yamada S."/>
            <person name="Yashiro I."/>
            <person name="Jinno K."/>
            <person name="Aoki N."/>
            <person name="Tsuruyama A."/>
            <person name="Okamura Y."/>
            <person name="Tanikawa S."/>
            <person name="Fujita N."/>
            <person name="Takeyama H."/>
            <person name="Matsunaga T."/>
        </authorList>
    </citation>
    <scope>NUCLEOTIDE SEQUENCE [LARGE SCALE GENOMIC DNA]</scope>
    <source>
        <strain evidence="2">ATCC 700980 / DSM 13731 / RS-1</strain>
    </source>
</reference>
<protein>
    <submittedName>
        <fullName evidence="1">Uncharacterized protein</fullName>
    </submittedName>
</protein>
<organism evidence="1 2">
    <name type="scientific">Solidesulfovibrio magneticus (strain ATCC 700980 / DSM 13731 / RS-1)</name>
    <name type="common">Desulfovibrio magneticus</name>
    <dbReference type="NCBI Taxonomy" id="573370"/>
    <lineage>
        <taxon>Bacteria</taxon>
        <taxon>Pseudomonadati</taxon>
        <taxon>Thermodesulfobacteriota</taxon>
        <taxon>Desulfovibrionia</taxon>
        <taxon>Desulfovibrionales</taxon>
        <taxon>Desulfovibrionaceae</taxon>
        <taxon>Solidesulfovibrio</taxon>
    </lineage>
</organism>
<gene>
    <name evidence="1" type="ordered locus">DMR_14950</name>
</gene>
<dbReference type="EMBL" id="AP010904">
    <property type="protein sequence ID" value="BAH74986.1"/>
    <property type="molecule type" value="Genomic_DNA"/>
</dbReference>